<comment type="caution">
    <text evidence="4">The sequence shown here is derived from an EMBL/GenBank/DDBJ whole genome shotgun (WGS) entry which is preliminary data.</text>
</comment>
<evidence type="ECO:0008006" key="6">
    <source>
        <dbReference type="Google" id="ProtNLM"/>
    </source>
</evidence>
<feature type="region of interest" description="Disordered" evidence="1">
    <location>
        <begin position="69"/>
        <end position="88"/>
    </location>
</feature>
<protein>
    <recommendedName>
        <fullName evidence="6">DUF4429 domain-containing protein</fullName>
    </recommendedName>
</protein>
<dbReference type="Pfam" id="PF09851">
    <property type="entry name" value="SHOCT"/>
    <property type="match status" value="1"/>
</dbReference>
<evidence type="ECO:0000259" key="3">
    <source>
        <dbReference type="Pfam" id="PF14472"/>
    </source>
</evidence>
<dbReference type="Proteomes" id="UP000217446">
    <property type="component" value="Unassembled WGS sequence"/>
</dbReference>
<evidence type="ECO:0000313" key="4">
    <source>
        <dbReference type="EMBL" id="GAX55788.1"/>
    </source>
</evidence>
<dbReference type="InterPro" id="IPR027860">
    <property type="entry name" value="DUF4429"/>
</dbReference>
<dbReference type="InterPro" id="IPR018649">
    <property type="entry name" value="SHOCT"/>
</dbReference>
<evidence type="ECO:0000256" key="1">
    <source>
        <dbReference type="SAM" id="MobiDB-lite"/>
    </source>
</evidence>
<name>A0A250VNI9_STROL</name>
<feature type="domain" description="DUF4429" evidence="3">
    <location>
        <begin position="12"/>
        <end position="104"/>
    </location>
</feature>
<dbReference type="RefSeq" id="WP_067375624.1">
    <property type="nucleotide sequence ID" value="NZ_BDQI01000021.1"/>
</dbReference>
<dbReference type="Pfam" id="PF14472">
    <property type="entry name" value="DUF4429"/>
    <property type="match status" value="1"/>
</dbReference>
<evidence type="ECO:0000259" key="2">
    <source>
        <dbReference type="Pfam" id="PF09851"/>
    </source>
</evidence>
<dbReference type="EMBL" id="BDQI01000021">
    <property type="protein sequence ID" value="GAX55788.1"/>
    <property type="molecule type" value="Genomic_DNA"/>
</dbReference>
<evidence type="ECO:0000313" key="5">
    <source>
        <dbReference type="Proteomes" id="UP000217446"/>
    </source>
</evidence>
<dbReference type="STRING" id="1963.AQJ27_30580"/>
<accession>A0A250VNI9</accession>
<feature type="domain" description="SHOCT" evidence="2">
    <location>
        <begin position="127"/>
        <end position="154"/>
    </location>
</feature>
<sequence>MIEVQGKGGQIQFDGQYVTITRKGLLARAIVGKGEKRLHISQIASVQWKPAGAIVEGFIQFGLPGGVERRSKAGTQTQSARGDENSVLFTKKQMPAFEELRKALDVAIAQQHAPQQPTGAQSPSLADELAKLGQLMQQGILTQAEFEQQKARLLGGQ</sequence>
<gene>
    <name evidence="4" type="ORF">SO3561_07350</name>
</gene>
<proteinExistence type="predicted"/>
<organism evidence="4 5">
    <name type="scientific">Streptomyces olivochromogenes</name>
    <dbReference type="NCBI Taxonomy" id="1963"/>
    <lineage>
        <taxon>Bacteria</taxon>
        <taxon>Bacillati</taxon>
        <taxon>Actinomycetota</taxon>
        <taxon>Actinomycetes</taxon>
        <taxon>Kitasatosporales</taxon>
        <taxon>Streptomycetaceae</taxon>
        <taxon>Streptomyces</taxon>
    </lineage>
</organism>
<dbReference type="AlphaFoldDB" id="A0A250VNI9"/>
<keyword evidence="5" id="KW-1185">Reference proteome</keyword>
<reference evidence="5" key="1">
    <citation type="submission" date="2017-05" db="EMBL/GenBank/DDBJ databases">
        <title>Streptomyces olivochromogenes NBRC 3561 whole genome shotgun sequence.</title>
        <authorList>
            <person name="Dohra H."/>
            <person name="Kodani S."/>
        </authorList>
    </citation>
    <scope>NUCLEOTIDE SEQUENCE [LARGE SCALE GENOMIC DNA]</scope>
    <source>
        <strain evidence="5">NBRC 3561</strain>
    </source>
</reference>